<keyword evidence="2" id="KW-0812">Transmembrane</keyword>
<evidence type="ECO:0000313" key="3">
    <source>
        <dbReference type="EMBL" id="AIY17458.2"/>
    </source>
</evidence>
<feature type="region of interest" description="Disordered" evidence="1">
    <location>
        <begin position="66"/>
        <end position="104"/>
    </location>
</feature>
<dbReference type="HOGENOM" id="CLU_172511_0_0_11"/>
<dbReference type="Proteomes" id="UP000030300">
    <property type="component" value="Chromosome"/>
</dbReference>
<keyword evidence="4" id="KW-1185">Reference proteome</keyword>
<sequence>MLRWTAAALLWIVGGLLGLVGGLLCVTVILLPLGIPVLFLTRRVFGLAGRLVVPRELRHPISELADRGSDAGKNAAKNAKKTGKKTGKKAKHGVHGLRKRLHLS</sequence>
<reference evidence="3 4" key="1">
    <citation type="journal article" date="2015" name="Genome Announc.">
        <title>Complete Genome Sequence of Steroid-Transforming Nocardioides simplex VKM Ac-2033D.</title>
        <authorList>
            <person name="Shtratnikova V.Y."/>
            <person name="Schelkunov M.I."/>
            <person name="Pekov Y.A."/>
            <person name="Fokina V.V."/>
            <person name="Logacheva M.D."/>
            <person name="Sokolov S.L."/>
            <person name="Bragin E.Y."/>
            <person name="Ashapkin V.V."/>
            <person name="Donova M.V."/>
        </authorList>
    </citation>
    <scope>NUCLEOTIDE SEQUENCE [LARGE SCALE GENOMIC DNA]</scope>
    <source>
        <strain evidence="3 4">VKM Ac-2033D</strain>
    </source>
</reference>
<protein>
    <submittedName>
        <fullName evidence="3">Uncharacterized protein</fullName>
    </submittedName>
</protein>
<proteinExistence type="predicted"/>
<dbReference type="KEGG" id="psim:KR76_13080"/>
<gene>
    <name evidence="3" type="ORF">KR76_13080</name>
</gene>
<feature type="transmembrane region" description="Helical" evidence="2">
    <location>
        <begin position="6"/>
        <end position="33"/>
    </location>
</feature>
<name>A0A0A1DLN2_NOCSI</name>
<evidence type="ECO:0000256" key="1">
    <source>
        <dbReference type="SAM" id="MobiDB-lite"/>
    </source>
</evidence>
<feature type="compositionally biased region" description="Basic residues" evidence="1">
    <location>
        <begin position="78"/>
        <end position="104"/>
    </location>
</feature>
<evidence type="ECO:0000256" key="2">
    <source>
        <dbReference type="SAM" id="Phobius"/>
    </source>
</evidence>
<dbReference type="AlphaFoldDB" id="A0A0A1DLN2"/>
<keyword evidence="2" id="KW-1133">Transmembrane helix</keyword>
<dbReference type="STRING" id="2045.KR76_13080"/>
<accession>A0A0A1DLN2</accession>
<organism evidence="3 4">
    <name type="scientific">Nocardioides simplex</name>
    <name type="common">Arthrobacter simplex</name>
    <dbReference type="NCBI Taxonomy" id="2045"/>
    <lineage>
        <taxon>Bacteria</taxon>
        <taxon>Bacillati</taxon>
        <taxon>Actinomycetota</taxon>
        <taxon>Actinomycetes</taxon>
        <taxon>Propionibacteriales</taxon>
        <taxon>Nocardioidaceae</taxon>
        <taxon>Pimelobacter</taxon>
    </lineage>
</organism>
<dbReference type="EMBL" id="CP009896">
    <property type="protein sequence ID" value="AIY17458.2"/>
    <property type="molecule type" value="Genomic_DNA"/>
</dbReference>
<evidence type="ECO:0000313" key="4">
    <source>
        <dbReference type="Proteomes" id="UP000030300"/>
    </source>
</evidence>
<dbReference type="eggNOG" id="ENOG502ZGRA">
    <property type="taxonomic scope" value="Bacteria"/>
</dbReference>
<keyword evidence="2" id="KW-0472">Membrane</keyword>